<dbReference type="Proteomes" id="UP000010305">
    <property type="component" value="Unassembled WGS sequence"/>
</dbReference>
<evidence type="ECO:0000313" key="3">
    <source>
        <dbReference type="EMBL" id="EJP71670.1"/>
    </source>
</evidence>
<feature type="domain" description="Organic solvent tolerance-like N-terminal" evidence="2">
    <location>
        <begin position="26"/>
        <end position="130"/>
    </location>
</feature>
<evidence type="ECO:0000313" key="4">
    <source>
        <dbReference type="Proteomes" id="UP000010305"/>
    </source>
</evidence>
<evidence type="ECO:0000259" key="2">
    <source>
        <dbReference type="Pfam" id="PF03968"/>
    </source>
</evidence>
<organism evidence="3 4">
    <name type="scientific">SAR86 cluster bacterium SAR86A</name>
    <dbReference type="NCBI Taxonomy" id="1123866"/>
    <lineage>
        <taxon>Bacteria</taxon>
        <taxon>Pseudomonadati</taxon>
        <taxon>Pseudomonadota</taxon>
        <taxon>Gammaproteobacteria</taxon>
        <taxon>SAR86 cluster</taxon>
    </lineage>
</organism>
<keyword evidence="1" id="KW-0732">Signal</keyword>
<sequence>MKIRYLLILFSVISLLNHADINEKINISSDIVEFIRSENSIAFKNNVEIRSEFINISATDATYNNKDDVIYVSGNPSLITSNKDDSFFNGKANKIIIFNDEKVHLIGDATMFYENINISSDKIVFNPQTGSLLSEK</sequence>
<name>J4WRC2_9GAMM</name>
<dbReference type="STRING" id="1123866.NT01SARS_0145"/>
<feature type="signal peptide" evidence="1">
    <location>
        <begin position="1"/>
        <end position="19"/>
    </location>
</feature>
<dbReference type="AlphaFoldDB" id="J4WRC2"/>
<reference evidence="3 4" key="1">
    <citation type="journal article" date="2012" name="ISME J.">
        <title>Genomic insights to SAR86, an abundant and uncultivated marine bacterial lineage.</title>
        <authorList>
            <person name="Dupont C.L."/>
            <person name="Rusch D.B."/>
            <person name="Yooseph S."/>
            <person name="Lombardo M.J."/>
            <person name="Richter R.A."/>
            <person name="Valas R."/>
            <person name="Novotny M."/>
            <person name="Yee-Greenbaum J."/>
            <person name="Selengut J.D."/>
            <person name="Haft D.H."/>
            <person name="Halpern A.L."/>
            <person name="Lasken R.S."/>
            <person name="Nealson K."/>
            <person name="Friedman R."/>
            <person name="Venter J.C."/>
        </authorList>
    </citation>
    <scope>NUCLEOTIDE SEQUENCE [LARGE SCALE GENOMIC DNA]</scope>
</reference>
<dbReference type="Pfam" id="PF03968">
    <property type="entry name" value="LptD_N"/>
    <property type="match status" value="1"/>
</dbReference>
<dbReference type="Gene3D" id="2.60.450.10">
    <property type="entry name" value="Lipopolysaccharide (LPS) transport protein A like domain"/>
    <property type="match status" value="1"/>
</dbReference>
<protein>
    <submittedName>
        <fullName evidence="3">Putative cell envelope biogenesis YhbN</fullName>
    </submittedName>
</protein>
<dbReference type="EMBL" id="JH611156">
    <property type="protein sequence ID" value="EJP71670.1"/>
    <property type="molecule type" value="Genomic_DNA"/>
</dbReference>
<dbReference type="HOGENOM" id="CLU_1884327_0_0_6"/>
<gene>
    <name evidence="3" type="ORF">NT01SARS_0145</name>
</gene>
<accession>J4WRC2</accession>
<dbReference type="InterPro" id="IPR005653">
    <property type="entry name" value="OstA-like_N"/>
</dbReference>
<evidence type="ECO:0000256" key="1">
    <source>
        <dbReference type="SAM" id="SignalP"/>
    </source>
</evidence>
<feature type="chain" id="PRO_5003781818" evidence="1">
    <location>
        <begin position="20"/>
        <end position="136"/>
    </location>
</feature>
<proteinExistence type="predicted"/>